<gene>
    <name evidence="1" type="ORF">Amon01_000797400</name>
</gene>
<evidence type="ECO:0000313" key="2">
    <source>
        <dbReference type="Proteomes" id="UP001165063"/>
    </source>
</evidence>
<dbReference type="EMBL" id="BSXU01006483">
    <property type="protein sequence ID" value="GMG55905.1"/>
    <property type="molecule type" value="Genomic_DNA"/>
</dbReference>
<comment type="caution">
    <text evidence="1">The sequence shown here is derived from an EMBL/GenBank/DDBJ whole genome shotgun (WGS) entry which is preliminary data.</text>
</comment>
<organism evidence="1 2">
    <name type="scientific">Ambrosiozyma monospora</name>
    <name type="common">Yeast</name>
    <name type="synonym">Endomycopsis monosporus</name>
    <dbReference type="NCBI Taxonomy" id="43982"/>
    <lineage>
        <taxon>Eukaryota</taxon>
        <taxon>Fungi</taxon>
        <taxon>Dikarya</taxon>
        <taxon>Ascomycota</taxon>
        <taxon>Saccharomycotina</taxon>
        <taxon>Pichiomycetes</taxon>
        <taxon>Pichiales</taxon>
        <taxon>Pichiaceae</taxon>
        <taxon>Ambrosiozyma</taxon>
    </lineage>
</organism>
<name>A0A9W7DJF5_AMBMO</name>
<evidence type="ECO:0000313" key="1">
    <source>
        <dbReference type="EMBL" id="GMG55905.1"/>
    </source>
</evidence>
<accession>A0A9W7DJF5</accession>
<reference evidence="1" key="1">
    <citation type="submission" date="2023-04" db="EMBL/GenBank/DDBJ databases">
        <title>Ambrosiozyma monospora NBRC 1965.</title>
        <authorList>
            <person name="Ichikawa N."/>
            <person name="Sato H."/>
            <person name="Tonouchi N."/>
        </authorList>
    </citation>
    <scope>NUCLEOTIDE SEQUENCE</scope>
    <source>
        <strain evidence="1">NBRC 1965</strain>
    </source>
</reference>
<dbReference type="Proteomes" id="UP001165063">
    <property type="component" value="Unassembled WGS sequence"/>
</dbReference>
<keyword evidence="2" id="KW-1185">Reference proteome</keyword>
<proteinExistence type="predicted"/>
<protein>
    <submittedName>
        <fullName evidence="1">Unnamed protein product</fullName>
    </submittedName>
</protein>
<dbReference type="AlphaFoldDB" id="A0A9W7DJF5"/>
<sequence length="94" mass="10604">MNPDQIKKGWVLQFQHIELEIIIQLTLTTTTSLETNNFATTSTLELVIQTTTTSSQTLNFSTSTTLHAGVLPSFPRTIQICPRLCQLCHYNDSY</sequence>